<keyword evidence="2" id="KW-1185">Reference proteome</keyword>
<dbReference type="Proteomes" id="UP000530234">
    <property type="component" value="Unassembled WGS sequence"/>
</dbReference>
<accession>A0A7W3T9B0</accession>
<comment type="caution">
    <text evidence="1">The sequence shown here is derived from an EMBL/GenBank/DDBJ whole genome shotgun (WGS) entry which is preliminary data.</text>
</comment>
<proteinExistence type="predicted"/>
<name>A0A7W3T9B0_9ACTN</name>
<sequence>MPTATTTNAAGRPRISRGRALLSATGSLAFILSTAPGTVAALPTD</sequence>
<evidence type="ECO:0000313" key="1">
    <source>
        <dbReference type="EMBL" id="MBB0233188.1"/>
    </source>
</evidence>
<reference evidence="2" key="1">
    <citation type="submission" date="2019-10" db="EMBL/GenBank/DDBJ databases">
        <title>Streptomyces sp. nov., a novel actinobacterium isolated from alkaline environment.</title>
        <authorList>
            <person name="Golinska P."/>
        </authorList>
    </citation>
    <scope>NUCLEOTIDE SEQUENCE [LARGE SCALE GENOMIC DNA]</scope>
    <source>
        <strain evidence="2">DSM 42108</strain>
    </source>
</reference>
<evidence type="ECO:0000313" key="2">
    <source>
        <dbReference type="Proteomes" id="UP000530234"/>
    </source>
</evidence>
<dbReference type="AlphaFoldDB" id="A0A7W3T9B0"/>
<organism evidence="1 2">
    <name type="scientific">Streptomyces calidiresistens</name>
    <dbReference type="NCBI Taxonomy" id="1485586"/>
    <lineage>
        <taxon>Bacteria</taxon>
        <taxon>Bacillati</taxon>
        <taxon>Actinomycetota</taxon>
        <taxon>Actinomycetes</taxon>
        <taxon>Kitasatosporales</taxon>
        <taxon>Streptomycetaceae</taxon>
        <taxon>Streptomyces</taxon>
    </lineage>
</organism>
<gene>
    <name evidence="1" type="ORF">FOE67_27765</name>
</gene>
<feature type="non-terminal residue" evidence="1">
    <location>
        <position position="45"/>
    </location>
</feature>
<protein>
    <submittedName>
        <fullName evidence="1">Uncharacterized protein</fullName>
    </submittedName>
</protein>
<dbReference type="EMBL" id="VKHS01001619">
    <property type="protein sequence ID" value="MBB0233188.1"/>
    <property type="molecule type" value="Genomic_DNA"/>
</dbReference>